<evidence type="ECO:0000256" key="2">
    <source>
        <dbReference type="SAM" id="Phobius"/>
    </source>
</evidence>
<keyword evidence="4" id="KW-1185">Reference proteome</keyword>
<evidence type="ECO:0000256" key="1">
    <source>
        <dbReference type="SAM" id="MobiDB-lite"/>
    </source>
</evidence>
<feature type="transmembrane region" description="Helical" evidence="2">
    <location>
        <begin position="204"/>
        <end position="225"/>
    </location>
</feature>
<organism evidence="3 4">
    <name type="scientific">Linnemannia schmuckeri</name>
    <dbReference type="NCBI Taxonomy" id="64567"/>
    <lineage>
        <taxon>Eukaryota</taxon>
        <taxon>Fungi</taxon>
        <taxon>Fungi incertae sedis</taxon>
        <taxon>Mucoromycota</taxon>
        <taxon>Mortierellomycotina</taxon>
        <taxon>Mortierellomycetes</taxon>
        <taxon>Mortierellales</taxon>
        <taxon>Mortierellaceae</taxon>
        <taxon>Linnemannia</taxon>
    </lineage>
</organism>
<keyword evidence="2" id="KW-0812">Transmembrane</keyword>
<proteinExistence type="predicted"/>
<feature type="compositionally biased region" description="Gly residues" evidence="1">
    <location>
        <begin position="177"/>
        <end position="188"/>
    </location>
</feature>
<evidence type="ECO:0000313" key="4">
    <source>
        <dbReference type="Proteomes" id="UP000748756"/>
    </source>
</evidence>
<evidence type="ECO:0000313" key="3">
    <source>
        <dbReference type="EMBL" id="KAF9154539.1"/>
    </source>
</evidence>
<accession>A0A9P5S6M1</accession>
<dbReference type="OrthoDB" id="2433674at2759"/>
<dbReference type="AlphaFoldDB" id="A0A9P5S6M1"/>
<feature type="region of interest" description="Disordered" evidence="1">
    <location>
        <begin position="172"/>
        <end position="193"/>
    </location>
</feature>
<protein>
    <submittedName>
        <fullName evidence="3">Uncharacterized protein</fullName>
    </submittedName>
</protein>
<dbReference type="EMBL" id="JAAAUQ010000111">
    <property type="protein sequence ID" value="KAF9154539.1"/>
    <property type="molecule type" value="Genomic_DNA"/>
</dbReference>
<sequence length="228" mass="25218">MDSWPRIYKIPSEPWRTSQIGQDRIKTATRLKDAIVAFWSVQSYFQERAELLLDVQKNPALLENGSRFRILKAQHLDNLLSQEPIHPLELKRILGQYQKQQDLLTALSEQLQNVWLGILLLLGDSDQTGKSTAVTTGSKLSHHRKLHMDSMYHLHSAGSGLSSSGYSLDYRNSDSGRGSGGSGGGGEGGGRRRGLLRLSRNKRLGLKVAVLLVFGAGMIAMALVLNTR</sequence>
<comment type="caution">
    <text evidence="3">The sequence shown here is derived from an EMBL/GenBank/DDBJ whole genome shotgun (WGS) entry which is preliminary data.</text>
</comment>
<dbReference type="Proteomes" id="UP000748756">
    <property type="component" value="Unassembled WGS sequence"/>
</dbReference>
<keyword evidence="2" id="KW-0472">Membrane</keyword>
<name>A0A9P5S6M1_9FUNG</name>
<keyword evidence="2" id="KW-1133">Transmembrane helix</keyword>
<gene>
    <name evidence="3" type="ORF">BG015_000683</name>
</gene>
<reference evidence="3" key="1">
    <citation type="journal article" date="2020" name="Fungal Divers.">
        <title>Resolving the Mortierellaceae phylogeny through synthesis of multi-gene phylogenetics and phylogenomics.</title>
        <authorList>
            <person name="Vandepol N."/>
            <person name="Liber J."/>
            <person name="Desiro A."/>
            <person name="Na H."/>
            <person name="Kennedy M."/>
            <person name="Barry K."/>
            <person name="Grigoriev I.V."/>
            <person name="Miller A.N."/>
            <person name="O'Donnell K."/>
            <person name="Stajich J.E."/>
            <person name="Bonito G."/>
        </authorList>
    </citation>
    <scope>NUCLEOTIDE SEQUENCE</scope>
    <source>
        <strain evidence="3">NRRL 6426</strain>
    </source>
</reference>